<feature type="compositionally biased region" description="Basic and acidic residues" evidence="1">
    <location>
        <begin position="110"/>
        <end position="133"/>
    </location>
</feature>
<dbReference type="Proteomes" id="UP001610631">
    <property type="component" value="Unassembled WGS sequence"/>
</dbReference>
<gene>
    <name evidence="2" type="ORF">WDV06_02515</name>
</gene>
<keyword evidence="3" id="KW-1185">Reference proteome</keyword>
<dbReference type="EMBL" id="JBBDHD010000004">
    <property type="protein sequence ID" value="MFH7593964.1"/>
    <property type="molecule type" value="Genomic_DNA"/>
</dbReference>
<comment type="caution">
    <text evidence="2">The sequence shown here is derived from an EMBL/GenBank/DDBJ whole genome shotgun (WGS) entry which is preliminary data.</text>
</comment>
<dbReference type="RefSeq" id="WP_395507916.1">
    <property type="nucleotide sequence ID" value="NZ_JBBDHD010000004.1"/>
</dbReference>
<name>A0ABW7P6L2_9ACTN</name>
<proteinExistence type="predicted"/>
<protein>
    <submittedName>
        <fullName evidence="2">Uncharacterized protein</fullName>
    </submittedName>
</protein>
<evidence type="ECO:0000313" key="2">
    <source>
        <dbReference type="EMBL" id="MFH7593964.1"/>
    </source>
</evidence>
<sequence length="215" mass="24037">MKLHLTVHEARRGTESLRVVRPARPPEHAGLFDDAWWLNAYVDRDAALLMAGLWTLAAGSPRSLVHLPLRGPAPPAGSGRLDLVLLHHSLQVAPSRWKGLRSRLSPGRPRTVDLRLPEPAEEDHPSPHHAENRDRFHQGVHAETLFMTGSARTFRQGAAVFLDVARNGPEHTVAHPDRAYRHRHYCRNAPCDARFRDLHVEYREAPAPGADAARA</sequence>
<evidence type="ECO:0000313" key="3">
    <source>
        <dbReference type="Proteomes" id="UP001610631"/>
    </source>
</evidence>
<feature type="region of interest" description="Disordered" evidence="1">
    <location>
        <begin position="100"/>
        <end position="133"/>
    </location>
</feature>
<evidence type="ECO:0000256" key="1">
    <source>
        <dbReference type="SAM" id="MobiDB-lite"/>
    </source>
</evidence>
<organism evidence="2 3">
    <name type="scientific">Streptomyces racemochromogenes</name>
    <dbReference type="NCBI Taxonomy" id="67353"/>
    <lineage>
        <taxon>Bacteria</taxon>
        <taxon>Bacillati</taxon>
        <taxon>Actinomycetota</taxon>
        <taxon>Actinomycetes</taxon>
        <taxon>Kitasatosporales</taxon>
        <taxon>Streptomycetaceae</taxon>
        <taxon>Streptomyces</taxon>
    </lineage>
</organism>
<reference evidence="2 3" key="1">
    <citation type="submission" date="2024-03" db="EMBL/GenBank/DDBJ databases">
        <title>Whole genome sequencing of Streptomyces racemochromogenes, to identify antimicrobial biosynthetic gene clusters.</title>
        <authorList>
            <person name="Suryawanshi P."/>
            <person name="Krishnaraj P.U."/>
            <person name="Arun Y.P."/>
            <person name="Suryawanshi M.P."/>
            <person name="Rakshit O."/>
        </authorList>
    </citation>
    <scope>NUCLEOTIDE SEQUENCE [LARGE SCALE GENOMIC DNA]</scope>
    <source>
        <strain evidence="2 3">AUDT626</strain>
    </source>
</reference>
<accession>A0ABW7P6L2</accession>